<dbReference type="AlphaFoldDB" id="A0A8S1IS92"/>
<reference evidence="3" key="1">
    <citation type="submission" date="2020-12" db="EMBL/GenBank/DDBJ databases">
        <authorList>
            <person name="Iha C."/>
        </authorList>
    </citation>
    <scope>NUCLEOTIDE SEQUENCE</scope>
</reference>
<dbReference type="Proteomes" id="UP000708148">
    <property type="component" value="Unassembled WGS sequence"/>
</dbReference>
<name>A0A8S1IS92_9CHLO</name>
<dbReference type="InterPro" id="IPR038021">
    <property type="entry name" value="Putative_hydro-lyase"/>
</dbReference>
<dbReference type="GO" id="GO:0016829">
    <property type="term" value="F:lyase activity"/>
    <property type="evidence" value="ECO:0007669"/>
    <property type="project" value="UniProtKB-KW"/>
</dbReference>
<organism evidence="3 4">
    <name type="scientific">Ostreobium quekettii</name>
    <dbReference type="NCBI Taxonomy" id="121088"/>
    <lineage>
        <taxon>Eukaryota</taxon>
        <taxon>Viridiplantae</taxon>
        <taxon>Chlorophyta</taxon>
        <taxon>core chlorophytes</taxon>
        <taxon>Ulvophyceae</taxon>
        <taxon>TCBD clade</taxon>
        <taxon>Bryopsidales</taxon>
        <taxon>Ostreobineae</taxon>
        <taxon>Ostreobiaceae</taxon>
        <taxon>Ostreobium</taxon>
    </lineage>
</organism>
<comment type="similarity">
    <text evidence="1">Belongs to the D-glutamate cyclase family.</text>
</comment>
<evidence type="ECO:0000256" key="1">
    <source>
        <dbReference type="ARBA" id="ARBA00007896"/>
    </source>
</evidence>
<dbReference type="Gene3D" id="3.30.2040.10">
    <property type="entry name" value="PSTPO5379-like domain"/>
    <property type="match status" value="1"/>
</dbReference>
<keyword evidence="4" id="KW-1185">Reference proteome</keyword>
<dbReference type="SUPFAM" id="SSF160920">
    <property type="entry name" value="PSTPO5379-like"/>
    <property type="match status" value="1"/>
</dbReference>
<dbReference type="HAMAP" id="MF_01830">
    <property type="entry name" value="Hydro_lyase"/>
    <property type="match status" value="1"/>
</dbReference>
<keyword evidence="2" id="KW-0456">Lyase</keyword>
<gene>
    <name evidence="3" type="ORF">OSTQU699_LOCUS3112</name>
</gene>
<evidence type="ECO:0008006" key="5">
    <source>
        <dbReference type="Google" id="ProtNLM"/>
    </source>
</evidence>
<dbReference type="PANTHER" id="PTHR32022">
    <property type="entry name" value="D-GLUTAMATE CYCLASE, MITOCHONDRIAL"/>
    <property type="match status" value="1"/>
</dbReference>
<dbReference type="PANTHER" id="PTHR32022:SF10">
    <property type="entry name" value="D-GLUTAMATE CYCLASE, MITOCHONDRIAL"/>
    <property type="match status" value="1"/>
</dbReference>
<accession>A0A8S1IS92</accession>
<dbReference type="Pfam" id="PF07286">
    <property type="entry name" value="D-Glu_cyclase"/>
    <property type="match status" value="1"/>
</dbReference>
<dbReference type="InterPro" id="IPR009906">
    <property type="entry name" value="D-Glu_cyclase"/>
</dbReference>
<comment type="caution">
    <text evidence="3">The sequence shown here is derived from an EMBL/GenBank/DDBJ whole genome shotgun (WGS) entry which is preliminary data.</text>
</comment>
<dbReference type="EMBL" id="CAJHUC010000706">
    <property type="protein sequence ID" value="CAD7697751.1"/>
    <property type="molecule type" value="Genomic_DNA"/>
</dbReference>
<evidence type="ECO:0000313" key="3">
    <source>
        <dbReference type="EMBL" id="CAD7697751.1"/>
    </source>
</evidence>
<evidence type="ECO:0000313" key="4">
    <source>
        <dbReference type="Proteomes" id="UP000708148"/>
    </source>
</evidence>
<dbReference type="FunFam" id="3.30.2040.10:FF:000001">
    <property type="entry name" value="D-glutamate cyclase, mitochondrial"/>
    <property type="match status" value="1"/>
</dbReference>
<sequence length="406" mass="43424">MQQSIQDRTPLKICAADFVLVSLSFQALQQSAAGIPASVPDDVPRAPPDVTWGDDDTLLAPVRRWKPGDSTFVPPSEFPGLSYWVEAQGGAERPTGLARLGAPPGNWPATSLSAKPRREADVHAAAANGLTVKSLSTLCMRSFAGSQMSFPTGSAVRRACRSGSWTQTTAGLAPGYVQANFAALPASVAFDFMVFCHRNPKPCPLLDVTDPGCPEPRFAAPGADLRTDLPKYCILRSGEEPLEAESVVDRWREDTVGFLTGCSFTFEAAMADAGLPLRHQEQGTVVPMYKTNIACHPAGPFSGPMVVSMRPLGRSDVMRAAELTRRFPKAHGGPVHIGDPSSIGITDLDRPDFGCRAEVREGEVPVFWACGVTVQMAIRNAGLDLAITHAPGHMFVADTKDVDMLI</sequence>
<dbReference type="Gene3D" id="3.40.1640.10">
    <property type="entry name" value="PSTPO5379-like"/>
    <property type="match status" value="1"/>
</dbReference>
<dbReference type="OrthoDB" id="10262538at2759"/>
<evidence type="ECO:0000256" key="2">
    <source>
        <dbReference type="ARBA" id="ARBA00023239"/>
    </source>
</evidence>
<protein>
    <recommendedName>
        <fullName evidence="5">Hydro-lyase</fullName>
    </recommendedName>
</protein>
<proteinExistence type="inferred from homology"/>
<dbReference type="NCBIfam" id="NF003969">
    <property type="entry name" value="PRK05463.1"/>
    <property type="match status" value="1"/>
</dbReference>
<dbReference type="InterPro" id="IPR016938">
    <property type="entry name" value="UPF0317"/>
</dbReference>